<dbReference type="KEGG" id="ome:OLMES_2910"/>
<dbReference type="SUPFAM" id="SSF53955">
    <property type="entry name" value="Lysozyme-like"/>
    <property type="match status" value="1"/>
</dbReference>
<evidence type="ECO:0000313" key="3">
    <source>
        <dbReference type="EMBL" id="ARU56955.1"/>
    </source>
</evidence>
<keyword evidence="1" id="KW-0732">Signal</keyword>
<name>A0A1Y0IBW8_9GAMM</name>
<dbReference type="Proteomes" id="UP000196027">
    <property type="component" value="Chromosome"/>
</dbReference>
<dbReference type="AlphaFoldDB" id="A0A1Y0IBW8"/>
<reference evidence="3 4" key="1">
    <citation type="submission" date="2017-05" db="EMBL/GenBank/DDBJ databases">
        <title>Genomic insights into alkan degradation activity of Oleiphilus messinensis.</title>
        <authorList>
            <person name="Kozyavkin S.A."/>
            <person name="Slesarev A.I."/>
            <person name="Golyshin P.N."/>
            <person name="Korzhenkov A."/>
            <person name="Golyshina O.N."/>
            <person name="Toshchakov S.V."/>
        </authorList>
    </citation>
    <scope>NUCLEOTIDE SEQUENCE [LARGE SCALE GENOMIC DNA]</scope>
    <source>
        <strain evidence="3 4">ME102</strain>
    </source>
</reference>
<dbReference type="EMBL" id="CP021425">
    <property type="protein sequence ID" value="ARU56955.1"/>
    <property type="molecule type" value="Genomic_DNA"/>
</dbReference>
<proteinExistence type="predicted"/>
<dbReference type="InterPro" id="IPR023346">
    <property type="entry name" value="Lysozyme-like_dom_sf"/>
</dbReference>
<dbReference type="CDD" id="cd00442">
    <property type="entry name" value="Lyz-like"/>
    <property type="match status" value="1"/>
</dbReference>
<keyword evidence="4" id="KW-1185">Reference proteome</keyword>
<organism evidence="3 4">
    <name type="scientific">Oleiphilus messinensis</name>
    <dbReference type="NCBI Taxonomy" id="141451"/>
    <lineage>
        <taxon>Bacteria</taxon>
        <taxon>Pseudomonadati</taxon>
        <taxon>Pseudomonadota</taxon>
        <taxon>Gammaproteobacteria</taxon>
        <taxon>Oceanospirillales</taxon>
        <taxon>Oleiphilaceae</taxon>
        <taxon>Oleiphilus</taxon>
    </lineage>
</organism>
<dbReference type="InterPro" id="IPR045795">
    <property type="entry name" value="SLT_4"/>
</dbReference>
<evidence type="ECO:0000256" key="1">
    <source>
        <dbReference type="SAM" id="SignalP"/>
    </source>
</evidence>
<dbReference type="Gene3D" id="1.10.530.10">
    <property type="match status" value="1"/>
</dbReference>
<sequence>MTKSVANRFYKSICCALTIAMLASCTASPPRKPDNICSIFEEYPDWYDAALETREKWGAPIHIPMAIIHQESSFVADAAPPMEYFLWIIPIGRKSDAFGYPQAKDAVWGEYLAQTDHWFADRDDFTDAIDFVGWYMHRSNQINKVSKWDAYNQYLNYHEGHGGFRRGSYKNKLWLKQIARKVESRSKRYSAQYWGCKEDLDSSWF</sequence>
<dbReference type="RefSeq" id="WP_087461903.1">
    <property type="nucleotide sequence ID" value="NZ_CP021425.1"/>
</dbReference>
<dbReference type="OrthoDB" id="9789144at2"/>
<feature type="signal peptide" evidence="1">
    <location>
        <begin position="1"/>
        <end position="27"/>
    </location>
</feature>
<feature type="domain" description="Transglycosylase SLT" evidence="2">
    <location>
        <begin position="15"/>
        <end position="196"/>
    </location>
</feature>
<gene>
    <name evidence="3" type="ORF">OLMES_2910</name>
</gene>
<dbReference type="PROSITE" id="PS51257">
    <property type="entry name" value="PROKAR_LIPOPROTEIN"/>
    <property type="match status" value="1"/>
</dbReference>
<dbReference type="Pfam" id="PF19489">
    <property type="entry name" value="SLT_4"/>
    <property type="match status" value="1"/>
</dbReference>
<feature type="chain" id="PRO_5012778908" evidence="1">
    <location>
        <begin position="28"/>
        <end position="205"/>
    </location>
</feature>
<evidence type="ECO:0000313" key="4">
    <source>
        <dbReference type="Proteomes" id="UP000196027"/>
    </source>
</evidence>
<protein>
    <submittedName>
        <fullName evidence="3">Transcriptional regulatory protein</fullName>
    </submittedName>
</protein>
<evidence type="ECO:0000259" key="2">
    <source>
        <dbReference type="Pfam" id="PF19489"/>
    </source>
</evidence>
<accession>A0A1Y0IBW8</accession>